<name>A0AAN6VGY4_9PEZI</name>
<organism evidence="1 2">
    <name type="scientific">Chaetomidium leptoderma</name>
    <dbReference type="NCBI Taxonomy" id="669021"/>
    <lineage>
        <taxon>Eukaryota</taxon>
        <taxon>Fungi</taxon>
        <taxon>Dikarya</taxon>
        <taxon>Ascomycota</taxon>
        <taxon>Pezizomycotina</taxon>
        <taxon>Sordariomycetes</taxon>
        <taxon>Sordariomycetidae</taxon>
        <taxon>Sordariales</taxon>
        <taxon>Chaetomiaceae</taxon>
        <taxon>Chaetomidium</taxon>
    </lineage>
</organism>
<keyword evidence="2" id="KW-1185">Reference proteome</keyword>
<evidence type="ECO:0000313" key="1">
    <source>
        <dbReference type="EMBL" id="KAK4151367.1"/>
    </source>
</evidence>
<dbReference type="EMBL" id="MU857019">
    <property type="protein sequence ID" value="KAK4151367.1"/>
    <property type="molecule type" value="Genomic_DNA"/>
</dbReference>
<evidence type="ECO:0000313" key="2">
    <source>
        <dbReference type="Proteomes" id="UP001302745"/>
    </source>
</evidence>
<reference evidence="1" key="1">
    <citation type="journal article" date="2023" name="Mol. Phylogenet. Evol.">
        <title>Genome-scale phylogeny and comparative genomics of the fungal order Sordariales.</title>
        <authorList>
            <person name="Hensen N."/>
            <person name="Bonometti L."/>
            <person name="Westerberg I."/>
            <person name="Brannstrom I.O."/>
            <person name="Guillou S."/>
            <person name="Cros-Aarteil S."/>
            <person name="Calhoun S."/>
            <person name="Haridas S."/>
            <person name="Kuo A."/>
            <person name="Mondo S."/>
            <person name="Pangilinan J."/>
            <person name="Riley R."/>
            <person name="LaButti K."/>
            <person name="Andreopoulos B."/>
            <person name="Lipzen A."/>
            <person name="Chen C."/>
            <person name="Yan M."/>
            <person name="Daum C."/>
            <person name="Ng V."/>
            <person name="Clum A."/>
            <person name="Steindorff A."/>
            <person name="Ohm R.A."/>
            <person name="Martin F."/>
            <person name="Silar P."/>
            <person name="Natvig D.O."/>
            <person name="Lalanne C."/>
            <person name="Gautier V."/>
            <person name="Ament-Velasquez S.L."/>
            <person name="Kruys A."/>
            <person name="Hutchinson M.I."/>
            <person name="Powell A.J."/>
            <person name="Barry K."/>
            <person name="Miller A.N."/>
            <person name="Grigoriev I.V."/>
            <person name="Debuchy R."/>
            <person name="Gladieux P."/>
            <person name="Hiltunen Thoren M."/>
            <person name="Johannesson H."/>
        </authorList>
    </citation>
    <scope>NUCLEOTIDE SEQUENCE</scope>
    <source>
        <strain evidence="1">CBS 538.74</strain>
    </source>
</reference>
<protein>
    <submittedName>
        <fullName evidence="1">Uncharacterized protein</fullName>
    </submittedName>
</protein>
<accession>A0AAN6VGY4</accession>
<gene>
    <name evidence="1" type="ORF">C8A00DRAFT_17221</name>
</gene>
<sequence length="86" mass="9206">LAGSLDGAELLTAVRERIEADPCWLLVLNSADDLKLFGSRTGDEARTLSDFIPRGPVGTVLWTSREKRIGGSLVGAQRAINQTSPV</sequence>
<reference evidence="1" key="2">
    <citation type="submission" date="2023-05" db="EMBL/GenBank/DDBJ databases">
        <authorList>
            <consortium name="Lawrence Berkeley National Laboratory"/>
            <person name="Steindorff A."/>
            <person name="Hensen N."/>
            <person name="Bonometti L."/>
            <person name="Westerberg I."/>
            <person name="Brannstrom I.O."/>
            <person name="Guillou S."/>
            <person name="Cros-Aarteil S."/>
            <person name="Calhoun S."/>
            <person name="Haridas S."/>
            <person name="Kuo A."/>
            <person name="Mondo S."/>
            <person name="Pangilinan J."/>
            <person name="Riley R."/>
            <person name="Labutti K."/>
            <person name="Andreopoulos B."/>
            <person name="Lipzen A."/>
            <person name="Chen C."/>
            <person name="Yanf M."/>
            <person name="Daum C."/>
            <person name="Ng V."/>
            <person name="Clum A."/>
            <person name="Ohm R."/>
            <person name="Martin F."/>
            <person name="Silar P."/>
            <person name="Natvig D."/>
            <person name="Lalanne C."/>
            <person name="Gautier V."/>
            <person name="Ament-Velasquez S.L."/>
            <person name="Kruys A."/>
            <person name="Hutchinson M.I."/>
            <person name="Powell A.J."/>
            <person name="Barry K."/>
            <person name="Miller A.N."/>
            <person name="Grigoriev I.V."/>
            <person name="Debuchy R."/>
            <person name="Gladieux P."/>
            <person name="Thoren M.H."/>
            <person name="Johannesson H."/>
        </authorList>
    </citation>
    <scope>NUCLEOTIDE SEQUENCE</scope>
    <source>
        <strain evidence="1">CBS 538.74</strain>
    </source>
</reference>
<dbReference type="Proteomes" id="UP001302745">
    <property type="component" value="Unassembled WGS sequence"/>
</dbReference>
<comment type="caution">
    <text evidence="1">The sequence shown here is derived from an EMBL/GenBank/DDBJ whole genome shotgun (WGS) entry which is preliminary data.</text>
</comment>
<dbReference type="AlphaFoldDB" id="A0AAN6VGY4"/>
<feature type="non-terminal residue" evidence="1">
    <location>
        <position position="1"/>
    </location>
</feature>
<proteinExistence type="predicted"/>